<evidence type="ECO:0000313" key="3">
    <source>
        <dbReference type="Proteomes" id="UP000014760"/>
    </source>
</evidence>
<evidence type="ECO:0000313" key="2">
    <source>
        <dbReference type="EnsemblMetazoa" id="CapteP191935"/>
    </source>
</evidence>
<reference evidence="2" key="3">
    <citation type="submission" date="2015-06" db="UniProtKB">
        <authorList>
            <consortium name="EnsemblMetazoa"/>
        </authorList>
    </citation>
    <scope>IDENTIFICATION</scope>
</reference>
<gene>
    <name evidence="1" type="ORF">CAPTEDRAFT_191935</name>
</gene>
<proteinExistence type="predicted"/>
<dbReference type="HOGENOM" id="CLU_584285_0_0_1"/>
<organism evidence="1">
    <name type="scientific">Capitella teleta</name>
    <name type="common">Polychaete worm</name>
    <dbReference type="NCBI Taxonomy" id="283909"/>
    <lineage>
        <taxon>Eukaryota</taxon>
        <taxon>Metazoa</taxon>
        <taxon>Spiralia</taxon>
        <taxon>Lophotrochozoa</taxon>
        <taxon>Annelida</taxon>
        <taxon>Polychaeta</taxon>
        <taxon>Sedentaria</taxon>
        <taxon>Scolecida</taxon>
        <taxon>Capitellidae</taxon>
        <taxon>Capitella</taxon>
    </lineage>
</organism>
<dbReference type="EMBL" id="KB293048">
    <property type="protein sequence ID" value="ELU16631.1"/>
    <property type="molecule type" value="Genomic_DNA"/>
</dbReference>
<keyword evidence="3" id="KW-1185">Reference proteome</keyword>
<dbReference type="Proteomes" id="UP000014760">
    <property type="component" value="Unassembled WGS sequence"/>
</dbReference>
<evidence type="ECO:0000313" key="1">
    <source>
        <dbReference type="EMBL" id="ELU16631.1"/>
    </source>
</evidence>
<sequence length="468" mass="52113">MTTVVSKPGVSSSESTLLPIDLSGMDDISPGQRTSAGPYDVLLSTNARAEGPEQTFNLQVLDASEKEIQVGEGETATVKLVVNAEVFRQGAVYPLIFRRNLTINDKNFDSQSQTLARWDYSTEENADGSTGTVIFSKKPIPGLSFDKQLMETSVEISMTVDSFNKDIHSGYYCITVFTRLQYMMACSMLKGTEQEIPRRVNIETCSMHFDSTFSSSVTFNLGGPDCIKCIAAGFNNGQLLLLKRDSTGKSTVLETDDIYSNSPWVMMSSYYLSNASTLDDGSYTCIAIDQEEILRRTFEARALDPLVVETYGPLELVGSGRVSILAEVCTVSIHLSLSQITKKRNCTVNDIDAQMSFVHVGNDGVETPIFEGHYPCFDVIISDVTSFTEPRIAKGKEITVVNRKFKKDVPECTGEVNDEMEYARPAAIYCRGETEWQSRSSPMFDLEYDLVECCKRQQSDYNYNYGYY</sequence>
<reference evidence="1 3" key="2">
    <citation type="journal article" date="2013" name="Nature">
        <title>Insights into bilaterian evolution from three spiralian genomes.</title>
        <authorList>
            <person name="Simakov O."/>
            <person name="Marletaz F."/>
            <person name="Cho S.J."/>
            <person name="Edsinger-Gonzales E."/>
            <person name="Havlak P."/>
            <person name="Hellsten U."/>
            <person name="Kuo D.H."/>
            <person name="Larsson T."/>
            <person name="Lv J."/>
            <person name="Arendt D."/>
            <person name="Savage R."/>
            <person name="Osoegawa K."/>
            <person name="de Jong P."/>
            <person name="Grimwood J."/>
            <person name="Chapman J.A."/>
            <person name="Shapiro H."/>
            <person name="Aerts A."/>
            <person name="Otillar R.P."/>
            <person name="Terry A.Y."/>
            <person name="Boore J.L."/>
            <person name="Grigoriev I.V."/>
            <person name="Lindberg D.R."/>
            <person name="Seaver E.C."/>
            <person name="Weisblat D.A."/>
            <person name="Putnam N.H."/>
            <person name="Rokhsar D.S."/>
        </authorList>
    </citation>
    <scope>NUCLEOTIDE SEQUENCE</scope>
    <source>
        <strain evidence="1 3">I ESC-2004</strain>
    </source>
</reference>
<reference evidence="3" key="1">
    <citation type="submission" date="2012-12" db="EMBL/GenBank/DDBJ databases">
        <authorList>
            <person name="Hellsten U."/>
            <person name="Grimwood J."/>
            <person name="Chapman J.A."/>
            <person name="Shapiro H."/>
            <person name="Aerts A."/>
            <person name="Otillar R.P."/>
            <person name="Terry A.Y."/>
            <person name="Boore J.L."/>
            <person name="Simakov O."/>
            <person name="Marletaz F."/>
            <person name="Cho S.-J."/>
            <person name="Edsinger-Gonzales E."/>
            <person name="Havlak P."/>
            <person name="Kuo D.-H."/>
            <person name="Larsson T."/>
            <person name="Lv J."/>
            <person name="Arendt D."/>
            <person name="Savage R."/>
            <person name="Osoegawa K."/>
            <person name="de Jong P."/>
            <person name="Lindberg D.R."/>
            <person name="Seaver E.C."/>
            <person name="Weisblat D.A."/>
            <person name="Putnam N.H."/>
            <person name="Grigoriev I.V."/>
            <person name="Rokhsar D.S."/>
        </authorList>
    </citation>
    <scope>NUCLEOTIDE SEQUENCE</scope>
    <source>
        <strain evidence="3">I ESC-2004</strain>
    </source>
</reference>
<protein>
    <submittedName>
        <fullName evidence="1 2">Uncharacterized protein</fullName>
    </submittedName>
</protein>
<accession>R7VJN4</accession>
<dbReference type="EMBL" id="AMQN01004276">
    <property type="status" value="NOT_ANNOTATED_CDS"/>
    <property type="molecule type" value="Genomic_DNA"/>
</dbReference>
<dbReference type="AlphaFoldDB" id="R7VJN4"/>
<name>R7VJN4_CAPTE</name>
<dbReference type="EnsemblMetazoa" id="CapteT191935">
    <property type="protein sequence ID" value="CapteP191935"/>
    <property type="gene ID" value="CapteG191935"/>
</dbReference>